<feature type="transmembrane region" description="Helical" evidence="5">
    <location>
        <begin position="105"/>
        <end position="123"/>
    </location>
</feature>
<dbReference type="GO" id="GO:0008320">
    <property type="term" value="F:protein transmembrane transporter activity"/>
    <property type="evidence" value="ECO:0007669"/>
    <property type="project" value="TreeGrafter"/>
</dbReference>
<comment type="subcellular location">
    <subcellularLocation>
        <location evidence="1">Membrane</location>
        <topology evidence="1">Multi-pass membrane protein</topology>
    </subcellularLocation>
</comment>
<keyword evidence="2 5" id="KW-0812">Transmembrane</keyword>
<keyword evidence="3 5" id="KW-1133">Transmembrane helix</keyword>
<protein>
    <recommendedName>
        <fullName evidence="7">Mitochondrial import inner membrane translocase subunit TIM23</fullName>
    </recommendedName>
</protein>
<evidence type="ECO:0000313" key="6">
    <source>
        <dbReference type="EMBL" id="CAD9248446.1"/>
    </source>
</evidence>
<feature type="transmembrane region" description="Helical" evidence="5">
    <location>
        <begin position="55"/>
        <end position="76"/>
    </location>
</feature>
<dbReference type="Pfam" id="PF02466">
    <property type="entry name" value="Tim17"/>
    <property type="match status" value="1"/>
</dbReference>
<organism evidence="6">
    <name type="scientific">Phaeomonas parva</name>
    <dbReference type="NCBI Taxonomy" id="124430"/>
    <lineage>
        <taxon>Eukaryota</taxon>
        <taxon>Sar</taxon>
        <taxon>Stramenopiles</taxon>
        <taxon>Ochrophyta</taxon>
        <taxon>Pinguiophyceae</taxon>
        <taxon>Pinguiochrysidales</taxon>
        <taxon>Pinguiochrysidaceae</taxon>
        <taxon>Phaeomonas</taxon>
    </lineage>
</organism>
<dbReference type="EMBL" id="HBGJ01010909">
    <property type="protein sequence ID" value="CAD9248446.1"/>
    <property type="molecule type" value="Transcribed_RNA"/>
</dbReference>
<dbReference type="GO" id="GO:0005744">
    <property type="term" value="C:TIM23 mitochondrial import inner membrane translocase complex"/>
    <property type="evidence" value="ECO:0007669"/>
    <property type="project" value="TreeGrafter"/>
</dbReference>
<evidence type="ECO:0000256" key="5">
    <source>
        <dbReference type="SAM" id="Phobius"/>
    </source>
</evidence>
<dbReference type="InterPro" id="IPR045238">
    <property type="entry name" value="Tim23-like"/>
</dbReference>
<feature type="transmembrane region" description="Helical" evidence="5">
    <location>
        <begin position="159"/>
        <end position="181"/>
    </location>
</feature>
<evidence type="ECO:0000256" key="4">
    <source>
        <dbReference type="ARBA" id="ARBA00023136"/>
    </source>
</evidence>
<reference evidence="6" key="1">
    <citation type="submission" date="2021-01" db="EMBL/GenBank/DDBJ databases">
        <authorList>
            <person name="Corre E."/>
            <person name="Pelletier E."/>
            <person name="Niang G."/>
            <person name="Scheremetjew M."/>
            <person name="Finn R."/>
            <person name="Kale V."/>
            <person name="Holt S."/>
            <person name="Cochrane G."/>
            <person name="Meng A."/>
            <person name="Brown T."/>
            <person name="Cohen L."/>
        </authorList>
    </citation>
    <scope>NUCLEOTIDE SEQUENCE</scope>
    <source>
        <strain evidence="6">CCMP2877</strain>
    </source>
</reference>
<dbReference type="PANTHER" id="PTHR15371">
    <property type="entry name" value="TIM23"/>
    <property type="match status" value="1"/>
</dbReference>
<dbReference type="GO" id="GO:0030150">
    <property type="term" value="P:protein import into mitochondrial matrix"/>
    <property type="evidence" value="ECO:0007669"/>
    <property type="project" value="TreeGrafter"/>
</dbReference>
<proteinExistence type="predicted"/>
<dbReference type="AlphaFoldDB" id="A0A7S1XNQ0"/>
<accession>A0A7S1XNQ0</accession>
<evidence type="ECO:0000256" key="2">
    <source>
        <dbReference type="ARBA" id="ARBA00022692"/>
    </source>
</evidence>
<dbReference type="PANTHER" id="PTHR15371:SF0">
    <property type="entry name" value="SD19278P"/>
    <property type="match status" value="1"/>
</dbReference>
<keyword evidence="4 5" id="KW-0472">Membrane</keyword>
<evidence type="ECO:0000256" key="3">
    <source>
        <dbReference type="ARBA" id="ARBA00022989"/>
    </source>
</evidence>
<gene>
    <name evidence="6" type="ORF">PPAR1163_LOCUS6805</name>
</gene>
<sequence>MEGEGRKPDFGELPPIPGIDFTLKQPIGGGLSTGSRYEPEYLDYTIKSRGPLENVFSYCGTAYLAGVIGGGGVGLMEGVRSSPSSRFRILFNSIMNNAGKRGSRAGNAFGCVALFYSGFLALYDGYNVDMQLGVGDWVNPVLSGASTGLLYKSTAGPRAAILAAVLGGGVIGASFGVEEVVSNMLGYRVGRLFG</sequence>
<evidence type="ECO:0000256" key="1">
    <source>
        <dbReference type="ARBA" id="ARBA00004141"/>
    </source>
</evidence>
<evidence type="ECO:0008006" key="7">
    <source>
        <dbReference type="Google" id="ProtNLM"/>
    </source>
</evidence>
<name>A0A7S1XNQ0_9STRA</name>